<dbReference type="InterPro" id="IPR020999">
    <property type="entry name" value="Chitin_synth_reg_RCR"/>
</dbReference>
<accession>A0A9W8YVZ3</accession>
<evidence type="ECO:0000256" key="2">
    <source>
        <dbReference type="SAM" id="Phobius"/>
    </source>
</evidence>
<comment type="caution">
    <text evidence="3">The sequence shown here is derived from an EMBL/GenBank/DDBJ whole genome shotgun (WGS) entry which is preliminary data.</text>
</comment>
<keyword evidence="4" id="KW-1185">Reference proteome</keyword>
<dbReference type="Pfam" id="PF12273">
    <property type="entry name" value="RCR"/>
    <property type="match status" value="1"/>
</dbReference>
<keyword evidence="2" id="KW-1133">Transmembrane helix</keyword>
<reference evidence="3" key="1">
    <citation type="submission" date="2022-10" db="EMBL/GenBank/DDBJ databases">
        <title>Tapping the CABI collections for fungal endophytes: first genome assemblies for Collariella, Neodidymelliopsis, Ascochyta clinopodiicola, Didymella pomorum, Didymosphaeria variabile, Neocosmospora piperis and Neocucurbitaria cava.</title>
        <authorList>
            <person name="Hill R."/>
        </authorList>
    </citation>
    <scope>NUCLEOTIDE SEQUENCE</scope>
    <source>
        <strain evidence="3">IMI 355082</strain>
    </source>
</reference>
<feature type="transmembrane region" description="Helical" evidence="2">
    <location>
        <begin position="39"/>
        <end position="61"/>
    </location>
</feature>
<dbReference type="Proteomes" id="UP001140453">
    <property type="component" value="Unassembled WGS sequence"/>
</dbReference>
<feature type="region of interest" description="Disordered" evidence="1">
    <location>
        <begin position="110"/>
        <end position="183"/>
    </location>
</feature>
<organism evidence="3 4">
    <name type="scientific">Gnomoniopsis smithogilvyi</name>
    <dbReference type="NCBI Taxonomy" id="1191159"/>
    <lineage>
        <taxon>Eukaryota</taxon>
        <taxon>Fungi</taxon>
        <taxon>Dikarya</taxon>
        <taxon>Ascomycota</taxon>
        <taxon>Pezizomycotina</taxon>
        <taxon>Sordariomycetes</taxon>
        <taxon>Sordariomycetidae</taxon>
        <taxon>Diaporthales</taxon>
        <taxon>Gnomoniaceae</taxon>
        <taxon>Gnomoniopsis</taxon>
    </lineage>
</organism>
<keyword evidence="2" id="KW-0472">Membrane</keyword>
<protein>
    <submittedName>
        <fullName evidence="3">Uncharacterized protein</fullName>
    </submittedName>
</protein>
<dbReference type="EMBL" id="JAPEVB010000002">
    <property type="protein sequence ID" value="KAJ4393859.1"/>
    <property type="molecule type" value="Genomic_DNA"/>
</dbReference>
<name>A0A9W8YVZ3_9PEZI</name>
<dbReference type="AlphaFoldDB" id="A0A9W8YVZ3"/>
<keyword evidence="2" id="KW-0812">Transmembrane</keyword>
<gene>
    <name evidence="3" type="ORF">N0V93_003075</name>
</gene>
<dbReference type="OrthoDB" id="5400539at2759"/>
<proteinExistence type="predicted"/>
<evidence type="ECO:0000313" key="3">
    <source>
        <dbReference type="EMBL" id="KAJ4393859.1"/>
    </source>
</evidence>
<evidence type="ECO:0000313" key="4">
    <source>
        <dbReference type="Proteomes" id="UP001140453"/>
    </source>
</evidence>
<evidence type="ECO:0000256" key="1">
    <source>
        <dbReference type="SAM" id="MobiDB-lite"/>
    </source>
</evidence>
<sequence>MDSPTLVQRQTTTVTSVPDGFVEENGRFIPFWYSRTGVIVKWSVFLGMLVILTLYVTIGYWHAKQRIRKGLPPLAYHRWLISRPELARVDPRYAYPQPAQYNTYRPEYYNMQPNMPPPPPMYDPAGRPPMYEPPPQGTKAAPNQGSMPTYRPPQVGEEYGAPSGPPPSHLAPEHTGSTNPYRL</sequence>
<feature type="compositionally biased region" description="Pro residues" evidence="1">
    <location>
        <begin position="114"/>
        <end position="136"/>
    </location>
</feature>